<protein>
    <recommendedName>
        <fullName evidence="2">Ig-like domain-containing protein</fullName>
    </recommendedName>
</protein>
<dbReference type="OrthoDB" id="8798303at2759"/>
<feature type="non-terminal residue" evidence="3">
    <location>
        <position position="401"/>
    </location>
</feature>
<dbReference type="InterPro" id="IPR007110">
    <property type="entry name" value="Ig-like_dom"/>
</dbReference>
<dbReference type="InterPro" id="IPR013106">
    <property type="entry name" value="Ig_V-set"/>
</dbReference>
<dbReference type="Gene3D" id="2.60.40.10">
    <property type="entry name" value="Immunoglobulins"/>
    <property type="match status" value="1"/>
</dbReference>
<keyword evidence="1" id="KW-0812">Transmembrane</keyword>
<dbReference type="GO" id="GO:0042110">
    <property type="term" value="P:T cell activation"/>
    <property type="evidence" value="ECO:0007669"/>
    <property type="project" value="TreeGrafter"/>
</dbReference>
<dbReference type="GO" id="GO:0035723">
    <property type="term" value="P:interleukin-15-mediated signaling pathway"/>
    <property type="evidence" value="ECO:0007669"/>
    <property type="project" value="TreeGrafter"/>
</dbReference>
<dbReference type="GO" id="GO:1990782">
    <property type="term" value="F:protein tyrosine kinase binding"/>
    <property type="evidence" value="ECO:0007669"/>
    <property type="project" value="TreeGrafter"/>
</dbReference>
<evidence type="ECO:0000259" key="2">
    <source>
        <dbReference type="PROSITE" id="PS50835"/>
    </source>
</evidence>
<dbReference type="PANTHER" id="PTHR11422">
    <property type="entry name" value="T-CELL SURFACE GLYCOPROTEIN CD4"/>
    <property type="match status" value="1"/>
</dbReference>
<proteinExistence type="predicted"/>
<dbReference type="InterPro" id="IPR003599">
    <property type="entry name" value="Ig_sub"/>
</dbReference>
<dbReference type="PROSITE" id="PS50835">
    <property type="entry name" value="IG_LIKE"/>
    <property type="match status" value="1"/>
</dbReference>
<feature type="domain" description="Ig-like" evidence="2">
    <location>
        <begin position="115"/>
        <end position="219"/>
    </location>
</feature>
<dbReference type="GO" id="GO:0070374">
    <property type="term" value="P:positive regulation of ERK1 and ERK2 cascade"/>
    <property type="evidence" value="ECO:0007669"/>
    <property type="project" value="TreeGrafter"/>
</dbReference>
<evidence type="ECO:0000313" key="3">
    <source>
        <dbReference type="EMBL" id="KAJ8354540.1"/>
    </source>
</evidence>
<feature type="transmembrane region" description="Helical" evidence="1">
    <location>
        <begin position="315"/>
        <end position="340"/>
    </location>
</feature>
<keyword evidence="1" id="KW-1133">Transmembrane helix</keyword>
<accession>A0A9Q1ITV2</accession>
<dbReference type="GO" id="GO:0045121">
    <property type="term" value="C:membrane raft"/>
    <property type="evidence" value="ECO:0007669"/>
    <property type="project" value="TreeGrafter"/>
</dbReference>
<dbReference type="PANTHER" id="PTHR11422:SF5">
    <property type="entry name" value="DIVERSE IMMUNOGLOBULIN DOMAIN-CONTAINING PROTEIN 1.1 ISOFORM X1-RELATED"/>
    <property type="match status" value="1"/>
</dbReference>
<reference evidence="3" key="1">
    <citation type="journal article" date="2023" name="Science">
        <title>Genome structures resolve the early diversification of teleost fishes.</title>
        <authorList>
            <person name="Parey E."/>
            <person name="Louis A."/>
            <person name="Montfort J."/>
            <person name="Bouchez O."/>
            <person name="Roques C."/>
            <person name="Iampietro C."/>
            <person name="Lluch J."/>
            <person name="Castinel A."/>
            <person name="Donnadieu C."/>
            <person name="Desvignes T."/>
            <person name="Floi Bucao C."/>
            <person name="Jouanno E."/>
            <person name="Wen M."/>
            <person name="Mejri S."/>
            <person name="Dirks R."/>
            <person name="Jansen H."/>
            <person name="Henkel C."/>
            <person name="Chen W.J."/>
            <person name="Zahm M."/>
            <person name="Cabau C."/>
            <person name="Klopp C."/>
            <person name="Thompson A.W."/>
            <person name="Robinson-Rechavi M."/>
            <person name="Braasch I."/>
            <person name="Lecointre G."/>
            <person name="Bobe J."/>
            <person name="Postlethwait J.H."/>
            <person name="Berthelot C."/>
            <person name="Roest Crollius H."/>
            <person name="Guiguen Y."/>
        </authorList>
    </citation>
    <scope>NUCLEOTIDE SEQUENCE</scope>
    <source>
        <strain evidence="3">WJC10195</strain>
    </source>
</reference>
<name>A0A9Q1ITV2_SYNKA</name>
<dbReference type="GO" id="GO:0042289">
    <property type="term" value="F:MHC class II protein binding"/>
    <property type="evidence" value="ECO:0007669"/>
    <property type="project" value="TreeGrafter"/>
</dbReference>
<comment type="caution">
    <text evidence="3">The sequence shown here is derived from an EMBL/GenBank/DDBJ whole genome shotgun (WGS) entry which is preliminary data.</text>
</comment>
<dbReference type="SUPFAM" id="SSF48726">
    <property type="entry name" value="Immunoglobulin"/>
    <property type="match status" value="1"/>
</dbReference>
<dbReference type="InterPro" id="IPR013783">
    <property type="entry name" value="Ig-like_fold"/>
</dbReference>
<organism evidence="3 4">
    <name type="scientific">Synaphobranchus kaupii</name>
    <name type="common">Kaup's arrowtooth eel</name>
    <dbReference type="NCBI Taxonomy" id="118154"/>
    <lineage>
        <taxon>Eukaryota</taxon>
        <taxon>Metazoa</taxon>
        <taxon>Chordata</taxon>
        <taxon>Craniata</taxon>
        <taxon>Vertebrata</taxon>
        <taxon>Euteleostomi</taxon>
        <taxon>Actinopterygii</taxon>
        <taxon>Neopterygii</taxon>
        <taxon>Teleostei</taxon>
        <taxon>Anguilliformes</taxon>
        <taxon>Synaphobranchidae</taxon>
        <taxon>Synaphobranchus</taxon>
    </lineage>
</organism>
<dbReference type="GO" id="GO:0009897">
    <property type="term" value="C:external side of plasma membrane"/>
    <property type="evidence" value="ECO:0007669"/>
    <property type="project" value="TreeGrafter"/>
</dbReference>
<dbReference type="Pfam" id="PF07686">
    <property type="entry name" value="V-set"/>
    <property type="match status" value="1"/>
</dbReference>
<evidence type="ECO:0000256" key="1">
    <source>
        <dbReference type="SAM" id="Phobius"/>
    </source>
</evidence>
<dbReference type="EMBL" id="JAINUF010000007">
    <property type="protein sequence ID" value="KAJ8354540.1"/>
    <property type="molecule type" value="Genomic_DNA"/>
</dbReference>
<dbReference type="InterPro" id="IPR036179">
    <property type="entry name" value="Ig-like_dom_sf"/>
</dbReference>
<dbReference type="SMART" id="SM00409">
    <property type="entry name" value="IG"/>
    <property type="match status" value="2"/>
</dbReference>
<gene>
    <name evidence="3" type="ORF">SKAU_G00221070</name>
</gene>
<sequence length="401" mass="43660">DGGQYTCTDGDISANTTLQLLNISVTPNTGLIAGAKASLNCYLSVATGIVFCNHTAGISVRWVSETGADLRGNRYEISHPSTCYSILTVELTMTDHNKRWRCQLIEGKEVKTTHSYITQLIDGIEEVFAAVGGSVTLPCTDLAPPGAGEIFQWSVGEKALITQTQEDDVTALANRKIQGFITKPDSSLLIKAVTAAHSGYYQCSQLNGSGLISTHRRILLHTLEVNRDHAGVPPQQNLNFTLTCSLTCADACDMNLTWSHSAGGHQEGGAVVHVNNTLISQLFVPELQVSERIVCIVLREGDERARQEWRVQVDYTLPVIVSCVLLLILLLCIAGVGIYLKRKQETHTGSAYANFRVGSNMALYEECGEPVYSRASERRDLGEQSQAINTVYALQSAVNQK</sequence>
<evidence type="ECO:0000313" key="4">
    <source>
        <dbReference type="Proteomes" id="UP001152622"/>
    </source>
</evidence>
<keyword evidence="4" id="KW-1185">Reference proteome</keyword>
<dbReference type="Proteomes" id="UP001152622">
    <property type="component" value="Chromosome 7"/>
</dbReference>
<dbReference type="AlphaFoldDB" id="A0A9Q1ITV2"/>
<keyword evidence="1" id="KW-0472">Membrane</keyword>